<evidence type="ECO:0000313" key="5">
    <source>
        <dbReference type="Proteomes" id="UP001283361"/>
    </source>
</evidence>
<name>A0AAE1DSM8_9GAST</name>
<dbReference type="InterPro" id="IPR001374">
    <property type="entry name" value="R3H_dom"/>
</dbReference>
<feature type="domain" description="G-patch" evidence="2">
    <location>
        <begin position="166"/>
        <end position="211"/>
    </location>
</feature>
<evidence type="ECO:0000313" key="4">
    <source>
        <dbReference type="EMBL" id="KAK3781439.1"/>
    </source>
</evidence>
<gene>
    <name evidence="4" type="ORF">RRG08_019065</name>
</gene>
<feature type="region of interest" description="Disordered" evidence="1">
    <location>
        <begin position="303"/>
        <end position="330"/>
    </location>
</feature>
<dbReference type="AlphaFoldDB" id="A0AAE1DSM8"/>
<dbReference type="PROSITE" id="PS51061">
    <property type="entry name" value="R3H"/>
    <property type="match status" value="1"/>
</dbReference>
<dbReference type="Pfam" id="PF01585">
    <property type="entry name" value="G-patch"/>
    <property type="match status" value="1"/>
</dbReference>
<evidence type="ECO:0008006" key="6">
    <source>
        <dbReference type="Google" id="ProtNLM"/>
    </source>
</evidence>
<dbReference type="PROSITE" id="PS50174">
    <property type="entry name" value="G_PATCH"/>
    <property type="match status" value="1"/>
</dbReference>
<evidence type="ECO:0000259" key="3">
    <source>
        <dbReference type="PROSITE" id="PS51061"/>
    </source>
</evidence>
<proteinExistence type="predicted"/>
<feature type="compositionally biased region" description="Low complexity" evidence="1">
    <location>
        <begin position="317"/>
        <end position="329"/>
    </location>
</feature>
<dbReference type="EMBL" id="JAWDGP010002624">
    <property type="protein sequence ID" value="KAK3781439.1"/>
    <property type="molecule type" value="Genomic_DNA"/>
</dbReference>
<dbReference type="GO" id="GO:0003676">
    <property type="term" value="F:nucleic acid binding"/>
    <property type="evidence" value="ECO:0007669"/>
    <property type="project" value="UniProtKB-UniRule"/>
</dbReference>
<sequence>MLFTNCILHLIECPQELNSTQSQCWEAGATTLLESNLEAASVKRRIDEQRPLEDFVIVEPLVPIPDCTPAHTVRRSADFNHMLLEYEYFFYGEAVKCVMWVEGKMLANVNGGSKLAAKNKAAEQGLRKLKEICWVIKTKQAVDSDTKISKEEMLNELTDQSDILSDNNVGNKMLRKMGWSGGGVGRDGSGIAEPVSLKSVLNREGLGLGAEKGITDEYRRRVKEVIENYAASGNQEDLVFNCDFRLEERLIIHDECRRLNLRSKCKGKGAARYLCVRRKRSANMLFDHIVSCGGETIRYKLVPPGEDNGKSYLPRKSGNGSSNEQSNGQDVKINSSLLREESSMNACNDLSPPEKIKKKELNDEDSRVKQEVKQEFVSPSQSLMTSNTYTNFKDEKWSNIHEHGNMQNGFGNSSFKFTETITKSPYNNLLASLEMKKEHVPNYDQEGEREAKQELRPQSLSLINGDCKYEGWELKSFIAEGSQNVGNHASLNEDACREPNSLTSSNSFRNKEEYHITPTDLRISIPIAGQILTLEMGNALYKKSYEFIGYWTAF</sequence>
<feature type="compositionally biased region" description="Basic and acidic residues" evidence="1">
    <location>
        <begin position="352"/>
        <end position="368"/>
    </location>
</feature>
<dbReference type="Proteomes" id="UP001283361">
    <property type="component" value="Unassembled WGS sequence"/>
</dbReference>
<dbReference type="SMART" id="SM00443">
    <property type="entry name" value="G_patch"/>
    <property type="match status" value="1"/>
</dbReference>
<dbReference type="PANTHER" id="PTHR48430:SF1">
    <property type="entry name" value="PARTNER OF XRN-2 PROTEIN 1"/>
    <property type="match status" value="1"/>
</dbReference>
<evidence type="ECO:0000256" key="1">
    <source>
        <dbReference type="SAM" id="MobiDB-lite"/>
    </source>
</evidence>
<reference evidence="4" key="1">
    <citation type="journal article" date="2023" name="G3 (Bethesda)">
        <title>A reference genome for the long-term kleptoplast-retaining sea slug Elysia crispata morphotype clarki.</title>
        <authorList>
            <person name="Eastman K.E."/>
            <person name="Pendleton A.L."/>
            <person name="Shaikh M.A."/>
            <person name="Suttiyut T."/>
            <person name="Ogas R."/>
            <person name="Tomko P."/>
            <person name="Gavelis G."/>
            <person name="Widhalm J.R."/>
            <person name="Wisecaver J.H."/>
        </authorList>
    </citation>
    <scope>NUCLEOTIDE SEQUENCE</scope>
    <source>
        <strain evidence="4">ECLA1</strain>
    </source>
</reference>
<evidence type="ECO:0000259" key="2">
    <source>
        <dbReference type="PROSITE" id="PS50174"/>
    </source>
</evidence>
<protein>
    <recommendedName>
        <fullName evidence="6">NF-kappa-B-repressing factor</fullName>
    </recommendedName>
</protein>
<organism evidence="4 5">
    <name type="scientific">Elysia crispata</name>
    <name type="common">lettuce slug</name>
    <dbReference type="NCBI Taxonomy" id="231223"/>
    <lineage>
        <taxon>Eukaryota</taxon>
        <taxon>Metazoa</taxon>
        <taxon>Spiralia</taxon>
        <taxon>Lophotrochozoa</taxon>
        <taxon>Mollusca</taxon>
        <taxon>Gastropoda</taxon>
        <taxon>Heterobranchia</taxon>
        <taxon>Euthyneura</taxon>
        <taxon>Panpulmonata</taxon>
        <taxon>Sacoglossa</taxon>
        <taxon>Placobranchoidea</taxon>
        <taxon>Plakobranchidae</taxon>
        <taxon>Elysia</taxon>
    </lineage>
</organism>
<dbReference type="InterPro" id="IPR000467">
    <property type="entry name" value="G_patch_dom"/>
</dbReference>
<accession>A0AAE1DSM8</accession>
<feature type="domain" description="R3H" evidence="3">
    <location>
        <begin position="216"/>
        <end position="280"/>
    </location>
</feature>
<feature type="region of interest" description="Disordered" evidence="1">
    <location>
        <begin position="344"/>
        <end position="368"/>
    </location>
</feature>
<dbReference type="Gene3D" id="3.30.1370.50">
    <property type="entry name" value="R3H-like domain"/>
    <property type="match status" value="1"/>
</dbReference>
<keyword evidence="5" id="KW-1185">Reference proteome</keyword>
<dbReference type="PANTHER" id="PTHR48430">
    <property type="entry name" value="PARTNER OF XRN-2 PROTEIN 1"/>
    <property type="match status" value="1"/>
</dbReference>
<dbReference type="SUPFAM" id="SSF82708">
    <property type="entry name" value="R3H domain"/>
    <property type="match status" value="1"/>
</dbReference>
<comment type="caution">
    <text evidence="4">The sequence shown here is derived from an EMBL/GenBank/DDBJ whole genome shotgun (WGS) entry which is preliminary data.</text>
</comment>
<dbReference type="InterPro" id="IPR036867">
    <property type="entry name" value="R3H_dom_sf"/>
</dbReference>